<evidence type="ECO:0000256" key="2">
    <source>
        <dbReference type="SAM" id="MobiDB-lite"/>
    </source>
</evidence>
<proteinExistence type="inferred from homology"/>
<keyword evidence="3" id="KW-0472">Membrane</keyword>
<name>A0A0A9WPU5_LYGHE</name>
<comment type="similarity">
    <text evidence="1">Belongs to the CBF/MAK21 family.</text>
</comment>
<accession>A0A0A9WPU5</accession>
<protein>
    <recommendedName>
        <fullName evidence="4">CCAAT-binding factor domain-containing protein</fullName>
    </recommendedName>
</protein>
<feature type="domain" description="CCAAT-binding factor" evidence="4">
    <location>
        <begin position="5"/>
        <end position="93"/>
    </location>
</feature>
<dbReference type="GO" id="GO:0042254">
    <property type="term" value="P:ribosome biogenesis"/>
    <property type="evidence" value="ECO:0007669"/>
    <property type="project" value="InterPro"/>
</dbReference>
<organism evidence="5">
    <name type="scientific">Lygus hesperus</name>
    <name type="common">Western plant bug</name>
    <dbReference type="NCBI Taxonomy" id="30085"/>
    <lineage>
        <taxon>Eukaryota</taxon>
        <taxon>Metazoa</taxon>
        <taxon>Ecdysozoa</taxon>
        <taxon>Arthropoda</taxon>
        <taxon>Hexapoda</taxon>
        <taxon>Insecta</taxon>
        <taxon>Pterygota</taxon>
        <taxon>Neoptera</taxon>
        <taxon>Paraneoptera</taxon>
        <taxon>Hemiptera</taxon>
        <taxon>Heteroptera</taxon>
        <taxon>Panheteroptera</taxon>
        <taxon>Cimicomorpha</taxon>
        <taxon>Miridae</taxon>
        <taxon>Mirini</taxon>
        <taxon>Lygus</taxon>
    </lineage>
</organism>
<keyword evidence="3" id="KW-1133">Transmembrane helix</keyword>
<feature type="compositionally biased region" description="Low complexity" evidence="2">
    <location>
        <begin position="117"/>
        <end position="127"/>
    </location>
</feature>
<dbReference type="EMBL" id="GBHO01035101">
    <property type="protein sequence ID" value="JAG08503.1"/>
    <property type="molecule type" value="Transcribed_RNA"/>
</dbReference>
<dbReference type="InterPro" id="IPR005612">
    <property type="entry name" value="CCAAT-binding_factor"/>
</dbReference>
<dbReference type="AlphaFoldDB" id="A0A0A9WPU5"/>
<feature type="transmembrane region" description="Helical" evidence="3">
    <location>
        <begin position="20"/>
        <end position="43"/>
    </location>
</feature>
<dbReference type="PANTHER" id="PTHR12455">
    <property type="entry name" value="NUCLEOLAR COMPLEX PROTEIN 4"/>
    <property type="match status" value="1"/>
</dbReference>
<dbReference type="InterPro" id="IPR027193">
    <property type="entry name" value="Noc4"/>
</dbReference>
<evidence type="ECO:0000313" key="5">
    <source>
        <dbReference type="EMBL" id="JAG08503.1"/>
    </source>
</evidence>
<gene>
    <name evidence="5" type="ORF">CM83_777</name>
    <name evidence="6" type="ORF">CM83_780</name>
</gene>
<evidence type="ECO:0000259" key="4">
    <source>
        <dbReference type="Pfam" id="PF03914"/>
    </source>
</evidence>
<evidence type="ECO:0000313" key="6">
    <source>
        <dbReference type="EMBL" id="JAG08505.1"/>
    </source>
</evidence>
<feature type="region of interest" description="Disordered" evidence="2">
    <location>
        <begin position="94"/>
        <end position="141"/>
    </location>
</feature>
<dbReference type="GO" id="GO:0030692">
    <property type="term" value="C:Noc4p-Nop14p complex"/>
    <property type="evidence" value="ECO:0007669"/>
    <property type="project" value="TreeGrafter"/>
</dbReference>
<reference evidence="5" key="2">
    <citation type="submission" date="2014-07" db="EMBL/GenBank/DDBJ databases">
        <authorList>
            <person name="Hull J."/>
        </authorList>
    </citation>
    <scope>NUCLEOTIDE SEQUENCE</scope>
</reference>
<keyword evidence="3" id="KW-0812">Transmembrane</keyword>
<evidence type="ECO:0000256" key="1">
    <source>
        <dbReference type="ARBA" id="ARBA00007797"/>
    </source>
</evidence>
<dbReference type="PANTHER" id="PTHR12455:SF0">
    <property type="entry name" value="NUCLEOLAR COMPLEX PROTEIN 4 HOMOLOG"/>
    <property type="match status" value="1"/>
</dbReference>
<dbReference type="GO" id="GO:0032040">
    <property type="term" value="C:small-subunit processome"/>
    <property type="evidence" value="ECO:0007669"/>
    <property type="project" value="TreeGrafter"/>
</dbReference>
<evidence type="ECO:0000256" key="3">
    <source>
        <dbReference type="SAM" id="Phobius"/>
    </source>
</evidence>
<sequence>MSLYNTYLPNYIVAAFIKRLARMAVWSTPSNTLLIVALIFNLLRQHVVVAHLVDTNVVVKRNEIVSSRYRDGADIQRNTEQVLQKLATTLKVTQETDDDDVKSTDQDTIVPTVQTWSSNGSDSSSAQDGDKDQSTTVDDDV</sequence>
<dbReference type="EMBL" id="GBHO01035099">
    <property type="protein sequence ID" value="JAG08505.1"/>
    <property type="molecule type" value="Transcribed_RNA"/>
</dbReference>
<dbReference type="Pfam" id="PF03914">
    <property type="entry name" value="CBF"/>
    <property type="match status" value="1"/>
</dbReference>
<reference evidence="5" key="1">
    <citation type="journal article" date="2014" name="PLoS ONE">
        <title>Transcriptome-Based Identification of ABC Transporters in the Western Tarnished Plant Bug Lygus hesperus.</title>
        <authorList>
            <person name="Hull J.J."/>
            <person name="Chaney K."/>
            <person name="Geib S.M."/>
            <person name="Fabrick J.A."/>
            <person name="Brent C.S."/>
            <person name="Walsh D."/>
            <person name="Lavine L.C."/>
        </authorList>
    </citation>
    <scope>NUCLEOTIDE SEQUENCE</scope>
</reference>